<proteinExistence type="predicted"/>
<keyword evidence="1" id="KW-0472">Membrane</keyword>
<dbReference type="AlphaFoldDB" id="A0A9N9B881"/>
<reference evidence="2" key="1">
    <citation type="submission" date="2021-06" db="EMBL/GenBank/DDBJ databases">
        <authorList>
            <person name="Kallberg Y."/>
            <person name="Tangrot J."/>
            <person name="Rosling A."/>
        </authorList>
    </citation>
    <scope>NUCLEOTIDE SEQUENCE</scope>
    <source>
        <strain evidence="2">MT106</strain>
    </source>
</reference>
<dbReference type="OrthoDB" id="2420489at2759"/>
<feature type="transmembrane region" description="Helical" evidence="1">
    <location>
        <begin position="27"/>
        <end position="49"/>
    </location>
</feature>
<sequence length="83" mass="9377">MGNIPFTCPDSYEYPSPLLRTTCQIRAANLIFMWAFPIFCVFSGILISIDDDDEQHKNRENRFSFGIVEESGSNILEGNKALA</sequence>
<gene>
    <name evidence="2" type="ORF">AGERDE_LOCUS6827</name>
</gene>
<keyword evidence="1" id="KW-1133">Transmembrane helix</keyword>
<organism evidence="2 3">
    <name type="scientific">Ambispora gerdemannii</name>
    <dbReference type="NCBI Taxonomy" id="144530"/>
    <lineage>
        <taxon>Eukaryota</taxon>
        <taxon>Fungi</taxon>
        <taxon>Fungi incertae sedis</taxon>
        <taxon>Mucoromycota</taxon>
        <taxon>Glomeromycotina</taxon>
        <taxon>Glomeromycetes</taxon>
        <taxon>Archaeosporales</taxon>
        <taxon>Ambisporaceae</taxon>
        <taxon>Ambispora</taxon>
    </lineage>
</organism>
<dbReference type="Proteomes" id="UP000789831">
    <property type="component" value="Unassembled WGS sequence"/>
</dbReference>
<keyword evidence="3" id="KW-1185">Reference proteome</keyword>
<evidence type="ECO:0000256" key="1">
    <source>
        <dbReference type="SAM" id="Phobius"/>
    </source>
</evidence>
<protein>
    <submittedName>
        <fullName evidence="2">4000_t:CDS:1</fullName>
    </submittedName>
</protein>
<evidence type="ECO:0000313" key="3">
    <source>
        <dbReference type="Proteomes" id="UP000789831"/>
    </source>
</evidence>
<name>A0A9N9B881_9GLOM</name>
<accession>A0A9N9B881</accession>
<feature type="non-terminal residue" evidence="2">
    <location>
        <position position="83"/>
    </location>
</feature>
<keyword evidence="1" id="KW-0812">Transmembrane</keyword>
<evidence type="ECO:0000313" key="2">
    <source>
        <dbReference type="EMBL" id="CAG8554253.1"/>
    </source>
</evidence>
<comment type="caution">
    <text evidence="2">The sequence shown here is derived from an EMBL/GenBank/DDBJ whole genome shotgun (WGS) entry which is preliminary data.</text>
</comment>
<dbReference type="EMBL" id="CAJVPL010001130">
    <property type="protein sequence ID" value="CAG8554253.1"/>
    <property type="molecule type" value="Genomic_DNA"/>
</dbReference>